<proteinExistence type="predicted"/>
<keyword evidence="1" id="KW-0472">Membrane</keyword>
<keyword evidence="1" id="KW-1133">Transmembrane helix</keyword>
<accession>A0AAU7FIK0</accession>
<dbReference type="EMBL" id="CP157353">
    <property type="protein sequence ID" value="XBM03418.1"/>
    <property type="molecule type" value="Genomic_DNA"/>
</dbReference>
<keyword evidence="1" id="KW-0812">Transmembrane</keyword>
<evidence type="ECO:0000313" key="2">
    <source>
        <dbReference type="EMBL" id="XBM03418.1"/>
    </source>
</evidence>
<gene>
    <name evidence="2" type="ORF">ABG082_14985</name>
</gene>
<evidence type="ECO:0000256" key="1">
    <source>
        <dbReference type="SAM" id="Phobius"/>
    </source>
</evidence>
<sequence length="76" mass="8566">MKKIHVSGFCFLVFAIVFSAKYMSASILLAGSDSLSVDLFRGMFDMIPLEVTVVYLLFFIMGILFLVLGLKEKHKQ</sequence>
<protein>
    <submittedName>
        <fullName evidence="2">Uncharacterized protein</fullName>
    </submittedName>
</protein>
<reference evidence="2" key="1">
    <citation type="submission" date="2024-05" db="EMBL/GenBank/DDBJ databases">
        <authorList>
            <person name="Liu Z."/>
        </authorList>
    </citation>
    <scope>NUCLEOTIDE SEQUENCE</scope>
    <source>
        <strain evidence="2">BS1807G30</strain>
    </source>
</reference>
<name>A0AAU7FIK0_9BACI</name>
<feature type="transmembrane region" description="Helical" evidence="1">
    <location>
        <begin position="46"/>
        <end position="70"/>
    </location>
</feature>
<organism evidence="2">
    <name type="scientific">Bacillus sp. BS1807G30</name>
    <dbReference type="NCBI Taxonomy" id="3153756"/>
    <lineage>
        <taxon>Bacteria</taxon>
        <taxon>Bacillati</taxon>
        <taxon>Bacillota</taxon>
        <taxon>Bacilli</taxon>
        <taxon>Bacillales</taxon>
        <taxon>Bacillaceae</taxon>
        <taxon>Bacillus</taxon>
    </lineage>
</organism>
<dbReference type="AlphaFoldDB" id="A0AAU7FIK0"/>
<dbReference type="RefSeq" id="WP_008346846.1">
    <property type="nucleotide sequence ID" value="NZ_CP157353.1"/>
</dbReference>